<dbReference type="RefSeq" id="WP_072934920.1">
    <property type="nucleotide sequence ID" value="NZ_FQUG01000003.1"/>
</dbReference>
<evidence type="ECO:0008006" key="4">
    <source>
        <dbReference type="Google" id="ProtNLM"/>
    </source>
</evidence>
<feature type="signal peptide" evidence="1">
    <location>
        <begin position="1"/>
        <end position="25"/>
    </location>
</feature>
<dbReference type="PANTHER" id="PTHR34387:SF2">
    <property type="entry name" value="SLR1258 PROTEIN"/>
    <property type="match status" value="1"/>
</dbReference>
<dbReference type="PANTHER" id="PTHR34387">
    <property type="entry name" value="SLR1258 PROTEIN"/>
    <property type="match status" value="1"/>
</dbReference>
<dbReference type="EMBL" id="FQUG01000003">
    <property type="protein sequence ID" value="SHE61933.1"/>
    <property type="molecule type" value="Genomic_DNA"/>
</dbReference>
<dbReference type="OrthoDB" id="9785192at2"/>
<dbReference type="InterPro" id="IPR052022">
    <property type="entry name" value="26kDa_periplasmic_antigen"/>
</dbReference>
<evidence type="ECO:0000313" key="3">
    <source>
        <dbReference type="Proteomes" id="UP000184404"/>
    </source>
</evidence>
<organism evidence="2 3">
    <name type="scientific">Schwartzia succinivorans DSM 10502</name>
    <dbReference type="NCBI Taxonomy" id="1123243"/>
    <lineage>
        <taxon>Bacteria</taxon>
        <taxon>Bacillati</taxon>
        <taxon>Bacillota</taxon>
        <taxon>Negativicutes</taxon>
        <taxon>Selenomonadales</taxon>
        <taxon>Selenomonadaceae</taxon>
        <taxon>Schwartzia</taxon>
    </lineage>
</organism>
<keyword evidence="1" id="KW-0732">Signal</keyword>
<dbReference type="InterPro" id="IPR007497">
    <property type="entry name" value="SIMPL/DUF541"/>
</dbReference>
<reference evidence="2 3" key="1">
    <citation type="submission" date="2016-11" db="EMBL/GenBank/DDBJ databases">
        <authorList>
            <person name="Jaros S."/>
            <person name="Januszkiewicz K."/>
            <person name="Wedrychowicz H."/>
        </authorList>
    </citation>
    <scope>NUCLEOTIDE SEQUENCE [LARGE SCALE GENOMIC DNA]</scope>
    <source>
        <strain evidence="2 3">DSM 10502</strain>
    </source>
</reference>
<gene>
    <name evidence="2" type="ORF">SAMN02745190_00826</name>
</gene>
<dbReference type="Pfam" id="PF04402">
    <property type="entry name" value="SIMPL"/>
    <property type="match status" value="1"/>
</dbReference>
<dbReference type="GO" id="GO:0006974">
    <property type="term" value="P:DNA damage response"/>
    <property type="evidence" value="ECO:0007669"/>
    <property type="project" value="TreeGrafter"/>
</dbReference>
<dbReference type="Proteomes" id="UP000184404">
    <property type="component" value="Unassembled WGS sequence"/>
</dbReference>
<accession>A0A1M4UZ71</accession>
<evidence type="ECO:0000313" key="2">
    <source>
        <dbReference type="EMBL" id="SHE61933.1"/>
    </source>
</evidence>
<dbReference type="Gene3D" id="3.30.110.170">
    <property type="entry name" value="Protein of unknown function (DUF541), domain 1"/>
    <property type="match status" value="1"/>
</dbReference>
<evidence type="ECO:0000256" key="1">
    <source>
        <dbReference type="SAM" id="SignalP"/>
    </source>
</evidence>
<proteinExistence type="predicted"/>
<protein>
    <recommendedName>
        <fullName evidence="4">SIMPL domain-containing protein</fullName>
    </recommendedName>
</protein>
<dbReference type="STRING" id="1123243.SAMN02745190_00826"/>
<sequence length="238" mass="25407">MVRSLRFLFTLLLVFGVLFSGTAFAAEQKVPVISVSGTGRVEGVPDRADLTLGVVTHAAAAEEAQQQNALTASAIRRTLSALGIEDRDIRTEDYSFHPDYDRSNGRTNEITGYTVSNKISVHIKNIDLVGQVIDSALAAGANNVSSLDFSVSDTKALRRAALTAAVKDAREKADIIAQALGKKIVGVQNISENSYDFNSRARKSFMANAAADMSMSTPIEAGTITLSADVHVDFIIAD</sequence>
<keyword evidence="3" id="KW-1185">Reference proteome</keyword>
<feature type="chain" id="PRO_5012296266" description="SIMPL domain-containing protein" evidence="1">
    <location>
        <begin position="26"/>
        <end position="238"/>
    </location>
</feature>
<dbReference type="Gene3D" id="3.30.70.2970">
    <property type="entry name" value="Protein of unknown function (DUF541), domain 2"/>
    <property type="match status" value="1"/>
</dbReference>
<name>A0A1M4UZ71_9FIRM</name>
<dbReference type="AlphaFoldDB" id="A0A1M4UZ71"/>